<protein>
    <submittedName>
        <fullName evidence="1">Uncharacterized protein</fullName>
    </submittedName>
</protein>
<dbReference type="AlphaFoldDB" id="A0A9P4UWH6"/>
<name>A0A9P4UWH6_9PLEO</name>
<reference evidence="1" key="1">
    <citation type="journal article" date="2020" name="Stud. Mycol.">
        <title>101 Dothideomycetes genomes: a test case for predicting lifestyles and emergence of pathogens.</title>
        <authorList>
            <person name="Haridas S."/>
            <person name="Albert R."/>
            <person name="Binder M."/>
            <person name="Bloem J."/>
            <person name="Labutti K."/>
            <person name="Salamov A."/>
            <person name="Andreopoulos B."/>
            <person name="Baker S."/>
            <person name="Barry K."/>
            <person name="Bills G."/>
            <person name="Bluhm B."/>
            <person name="Cannon C."/>
            <person name="Castanera R."/>
            <person name="Culley D."/>
            <person name="Daum C."/>
            <person name="Ezra D."/>
            <person name="Gonzalez J."/>
            <person name="Henrissat B."/>
            <person name="Kuo A."/>
            <person name="Liang C."/>
            <person name="Lipzen A."/>
            <person name="Lutzoni F."/>
            <person name="Magnuson J."/>
            <person name="Mondo S."/>
            <person name="Nolan M."/>
            <person name="Ohm R."/>
            <person name="Pangilinan J."/>
            <person name="Park H.-J."/>
            <person name="Ramirez L."/>
            <person name="Alfaro M."/>
            <person name="Sun H."/>
            <person name="Tritt A."/>
            <person name="Yoshinaga Y."/>
            <person name="Zwiers L.-H."/>
            <person name="Turgeon B."/>
            <person name="Goodwin S."/>
            <person name="Spatafora J."/>
            <person name="Crous P."/>
            <person name="Grigoriev I."/>
        </authorList>
    </citation>
    <scope>NUCLEOTIDE SEQUENCE</scope>
    <source>
        <strain evidence="1">CBS 125425</strain>
    </source>
</reference>
<dbReference type="Proteomes" id="UP000799444">
    <property type="component" value="Unassembled WGS sequence"/>
</dbReference>
<evidence type="ECO:0000313" key="1">
    <source>
        <dbReference type="EMBL" id="KAF2727170.1"/>
    </source>
</evidence>
<organism evidence="1 2">
    <name type="scientific">Polyplosphaeria fusca</name>
    <dbReference type="NCBI Taxonomy" id="682080"/>
    <lineage>
        <taxon>Eukaryota</taxon>
        <taxon>Fungi</taxon>
        <taxon>Dikarya</taxon>
        <taxon>Ascomycota</taxon>
        <taxon>Pezizomycotina</taxon>
        <taxon>Dothideomycetes</taxon>
        <taxon>Pleosporomycetidae</taxon>
        <taxon>Pleosporales</taxon>
        <taxon>Tetraplosphaeriaceae</taxon>
        <taxon>Polyplosphaeria</taxon>
    </lineage>
</organism>
<keyword evidence="2" id="KW-1185">Reference proteome</keyword>
<dbReference type="EMBL" id="ML996350">
    <property type="protein sequence ID" value="KAF2727170.1"/>
    <property type="molecule type" value="Genomic_DNA"/>
</dbReference>
<dbReference type="OrthoDB" id="5351220at2759"/>
<comment type="caution">
    <text evidence="1">The sequence shown here is derived from an EMBL/GenBank/DDBJ whole genome shotgun (WGS) entry which is preliminary data.</text>
</comment>
<evidence type="ECO:0000313" key="2">
    <source>
        <dbReference type="Proteomes" id="UP000799444"/>
    </source>
</evidence>
<accession>A0A9P4UWH6</accession>
<gene>
    <name evidence="1" type="ORF">EJ04DRAFT_529666</name>
</gene>
<proteinExistence type="predicted"/>
<sequence>MDIDIRLPFRVGTSKLLPLPADWVMYNSPFCPKLSEMVDSILSKYLEPGFFDMWPIRRLHETRKTLLILSSYNENDGHKWHEAICELHKFFYDIREEWVAEITDYTAHTPHVPKAITMAVVNPSADILHKVTALVDSHEWATIDILDWFSPVQKEHRPTVVITARDAHVDLWWTKTIPMVKQFLQQFGLSFVLLSSLDQLSPGTFDSTEDFDLNDYIANKMYPDALVGDSCGLDGIKSNGSLGFRVLLNDGRQFGVTSYQSFRQAMNEPGSTQATIVGSVVQSPSREDYFQVLEFYKRRKIDVWIEHASSQNRNMGCVSAVSSSEPWLTDWCLFESRLEPYASTTEEWDWQKCETSWARITPGRAYQVIKRGRTTGVTNGIVNPLTSVINPKYTEHFQDATSLMSAYCIVPKRNVFALPGDFGASIRESNSQTILGLCVAFNRATRVTYMSPMDVVMDGINAAAADIAGNIKEPKETSID</sequence>